<evidence type="ECO:0000313" key="6">
    <source>
        <dbReference type="EMBL" id="MEQ2579696.1"/>
    </source>
</evidence>
<sequence length="454" mass="50542">MKCFNCGAVLKTTDYCSHCGADVKLYRRMLQLSNAYYNEGLAKAKVRDLTGAVMSLRQSLKFNKKNTDARNLLGLVYFEMGEVVDALSQWIISRSFQPEKNLADDYIESIQSNPAKLEMINTTIRKYNQSLVYCEQQSYDLAIIQLKKILSTNMNLLKGHLLLALLYIHADNYGRARNELRRVLAIDRTNTRALRYMKEVDAAGGKQAEKEAVIAHKKDSIAYTSGNETIIQPVGVKDNSNFHAVLNMVIGLVIGVAVMWFLILPAQHRLNNDGLNKAVAEYSDQVESKTAALESLQAEMTTLQEKTQAAEETAKDAENKLKSQEALLAAYKAHADGDAAGALEQLQSVDQESLSADARVLYDAVFKEVGTSAVQSLYRTGYAAYESGDYATAITDLKKCYELDNSQGDALYFLARSYQKSGDTENAKIYYQKVVDEFPNTRKATDAQGLLDNL</sequence>
<protein>
    <submittedName>
        <fullName evidence="6">Tetratricopeptide repeat protein</fullName>
    </submittedName>
</protein>
<evidence type="ECO:0000256" key="3">
    <source>
        <dbReference type="PROSITE-ProRule" id="PRU00339"/>
    </source>
</evidence>
<dbReference type="PANTHER" id="PTHR44858:SF1">
    <property type="entry name" value="UDP-N-ACETYLGLUCOSAMINE--PEPTIDE N-ACETYLGLUCOSAMINYLTRANSFERASE SPINDLY-RELATED"/>
    <property type="match status" value="1"/>
</dbReference>
<accession>A0ABV1I3C3</accession>
<dbReference type="RefSeq" id="WP_117499634.1">
    <property type="nucleotide sequence ID" value="NZ_JBBMFC010000025.1"/>
</dbReference>
<evidence type="ECO:0000256" key="1">
    <source>
        <dbReference type="ARBA" id="ARBA00022737"/>
    </source>
</evidence>
<dbReference type="Pfam" id="PF14559">
    <property type="entry name" value="TPR_19"/>
    <property type="match status" value="1"/>
</dbReference>
<reference evidence="6 7" key="1">
    <citation type="submission" date="2024-03" db="EMBL/GenBank/DDBJ databases">
        <title>Human intestinal bacterial collection.</title>
        <authorList>
            <person name="Pauvert C."/>
            <person name="Hitch T.C.A."/>
            <person name="Clavel T."/>
        </authorList>
    </citation>
    <scope>NUCLEOTIDE SEQUENCE [LARGE SCALE GENOMIC DNA]</scope>
    <source>
        <strain evidence="6 7">CLA-AA-H78B</strain>
    </source>
</reference>
<keyword evidence="1" id="KW-0677">Repeat</keyword>
<feature type="repeat" description="TPR" evidence="3">
    <location>
        <begin position="408"/>
        <end position="441"/>
    </location>
</feature>
<evidence type="ECO:0000313" key="7">
    <source>
        <dbReference type="Proteomes" id="UP001470288"/>
    </source>
</evidence>
<keyword evidence="5" id="KW-1133">Transmembrane helix</keyword>
<dbReference type="Gene3D" id="1.25.40.10">
    <property type="entry name" value="Tetratricopeptide repeat domain"/>
    <property type="match status" value="3"/>
</dbReference>
<organism evidence="6 7">
    <name type="scientific">Hominiventricola aquisgranensis</name>
    <dbReference type="NCBI Taxonomy" id="3133164"/>
    <lineage>
        <taxon>Bacteria</taxon>
        <taxon>Bacillati</taxon>
        <taxon>Bacillota</taxon>
        <taxon>Clostridia</taxon>
        <taxon>Lachnospirales</taxon>
        <taxon>Lachnospiraceae</taxon>
        <taxon>Hominiventricola</taxon>
    </lineage>
</organism>
<evidence type="ECO:0000256" key="4">
    <source>
        <dbReference type="SAM" id="Coils"/>
    </source>
</evidence>
<dbReference type="PANTHER" id="PTHR44858">
    <property type="entry name" value="TETRATRICOPEPTIDE REPEAT PROTEIN 6"/>
    <property type="match status" value="1"/>
</dbReference>
<dbReference type="InterPro" id="IPR011990">
    <property type="entry name" value="TPR-like_helical_dom_sf"/>
</dbReference>
<dbReference type="SUPFAM" id="SSF48452">
    <property type="entry name" value="TPR-like"/>
    <property type="match status" value="3"/>
</dbReference>
<proteinExistence type="predicted"/>
<comment type="caution">
    <text evidence="6">The sequence shown here is derived from an EMBL/GenBank/DDBJ whole genome shotgun (WGS) entry which is preliminary data.</text>
</comment>
<evidence type="ECO:0000256" key="2">
    <source>
        <dbReference type="ARBA" id="ARBA00022803"/>
    </source>
</evidence>
<dbReference type="EMBL" id="JBBMFC010000025">
    <property type="protein sequence ID" value="MEQ2579696.1"/>
    <property type="molecule type" value="Genomic_DNA"/>
</dbReference>
<keyword evidence="7" id="KW-1185">Reference proteome</keyword>
<keyword evidence="2 3" id="KW-0802">TPR repeat</keyword>
<feature type="transmembrane region" description="Helical" evidence="5">
    <location>
        <begin position="242"/>
        <end position="263"/>
    </location>
</feature>
<feature type="coiled-coil region" evidence="4">
    <location>
        <begin position="279"/>
        <end position="334"/>
    </location>
</feature>
<keyword evidence="5" id="KW-0472">Membrane</keyword>
<keyword evidence="4" id="KW-0175">Coiled coil</keyword>
<dbReference type="SMART" id="SM00028">
    <property type="entry name" value="TPR"/>
    <property type="match status" value="5"/>
</dbReference>
<dbReference type="InterPro" id="IPR019734">
    <property type="entry name" value="TPR_rpt"/>
</dbReference>
<dbReference type="Proteomes" id="UP001470288">
    <property type="component" value="Unassembled WGS sequence"/>
</dbReference>
<keyword evidence="5" id="KW-0812">Transmembrane</keyword>
<dbReference type="PROSITE" id="PS50005">
    <property type="entry name" value="TPR"/>
    <property type="match status" value="1"/>
</dbReference>
<dbReference type="InterPro" id="IPR050498">
    <property type="entry name" value="Ycf3"/>
</dbReference>
<name>A0ABV1I3C3_9FIRM</name>
<gene>
    <name evidence="6" type="ORF">WMO62_12835</name>
</gene>
<evidence type="ECO:0000256" key="5">
    <source>
        <dbReference type="SAM" id="Phobius"/>
    </source>
</evidence>